<feature type="transmembrane region" description="Helical" evidence="6">
    <location>
        <begin position="12"/>
        <end position="33"/>
    </location>
</feature>
<reference evidence="9" key="1">
    <citation type="submission" date="2020-05" db="EMBL/GenBank/DDBJ databases">
        <authorList>
            <person name="Chiriac C."/>
            <person name="Salcher M."/>
            <person name="Ghai R."/>
            <person name="Kavagutti S V."/>
        </authorList>
    </citation>
    <scope>NUCLEOTIDE SEQUENCE</scope>
</reference>
<evidence type="ECO:0000313" key="10">
    <source>
        <dbReference type="EMBL" id="CAB4719645.1"/>
    </source>
</evidence>
<dbReference type="EMBL" id="CAFBPI010000001">
    <property type="protein sequence ID" value="CAB5003673.1"/>
    <property type="molecule type" value="Genomic_DNA"/>
</dbReference>
<feature type="domain" description="Thioredoxin-like fold" evidence="7">
    <location>
        <begin position="59"/>
        <end position="209"/>
    </location>
</feature>
<name>A0A6J6FFW7_9ZZZZ</name>
<evidence type="ECO:0000313" key="9">
    <source>
        <dbReference type="EMBL" id="CAB4587826.1"/>
    </source>
</evidence>
<proteinExistence type="inferred from homology"/>
<keyword evidence="6" id="KW-0472">Membrane</keyword>
<evidence type="ECO:0000313" key="11">
    <source>
        <dbReference type="EMBL" id="CAB4888194.1"/>
    </source>
</evidence>
<keyword evidence="5" id="KW-0676">Redox-active center</keyword>
<keyword evidence="6" id="KW-0812">Transmembrane</keyword>
<keyword evidence="2" id="KW-0732">Signal</keyword>
<evidence type="ECO:0000256" key="2">
    <source>
        <dbReference type="ARBA" id="ARBA00022729"/>
    </source>
</evidence>
<evidence type="ECO:0000256" key="5">
    <source>
        <dbReference type="ARBA" id="ARBA00023284"/>
    </source>
</evidence>
<dbReference type="InterPro" id="IPR012336">
    <property type="entry name" value="Thioredoxin-like_fold"/>
</dbReference>
<protein>
    <submittedName>
        <fullName evidence="9">Unannotated protein</fullName>
    </submittedName>
</protein>
<gene>
    <name evidence="8" type="ORF">UFOPK1380_00117</name>
    <name evidence="9" type="ORF">UFOPK1778_00488</name>
    <name evidence="10" type="ORF">UFOPK2689_00446</name>
    <name evidence="11" type="ORF">UFOPK3555_00105</name>
    <name evidence="12" type="ORF">UFOPK3874_00801</name>
    <name evidence="13" type="ORF">UFOPK4095_00034</name>
</gene>
<dbReference type="EMBL" id="CAEZYL010000016">
    <property type="protein sequence ID" value="CAB4719645.1"/>
    <property type="molecule type" value="Genomic_DNA"/>
</dbReference>
<evidence type="ECO:0000256" key="4">
    <source>
        <dbReference type="ARBA" id="ARBA00023157"/>
    </source>
</evidence>
<evidence type="ECO:0000256" key="1">
    <source>
        <dbReference type="ARBA" id="ARBA00005791"/>
    </source>
</evidence>
<organism evidence="9">
    <name type="scientific">freshwater metagenome</name>
    <dbReference type="NCBI Taxonomy" id="449393"/>
    <lineage>
        <taxon>unclassified sequences</taxon>
        <taxon>metagenomes</taxon>
        <taxon>ecological metagenomes</taxon>
    </lineage>
</organism>
<dbReference type="EMBL" id="CAEZSC010000003">
    <property type="protein sequence ID" value="CAB4529833.1"/>
    <property type="molecule type" value="Genomic_DNA"/>
</dbReference>
<dbReference type="CDD" id="cd02972">
    <property type="entry name" value="DsbA_family"/>
    <property type="match status" value="1"/>
</dbReference>
<comment type="similarity">
    <text evidence="1">Belongs to the thioredoxin family. DsbA subfamily.</text>
</comment>
<dbReference type="EMBL" id="CAEZUD010000018">
    <property type="protein sequence ID" value="CAB4587826.1"/>
    <property type="molecule type" value="Genomic_DNA"/>
</dbReference>
<evidence type="ECO:0000313" key="13">
    <source>
        <dbReference type="EMBL" id="CAB5003673.1"/>
    </source>
</evidence>
<dbReference type="Pfam" id="PF13462">
    <property type="entry name" value="Thioredoxin_4"/>
    <property type="match status" value="1"/>
</dbReference>
<keyword evidence="3" id="KW-0560">Oxidoreductase</keyword>
<dbReference type="PANTHER" id="PTHR13887:SF14">
    <property type="entry name" value="DISULFIDE BOND FORMATION PROTEIN D"/>
    <property type="match status" value="1"/>
</dbReference>
<dbReference type="EMBL" id="CAFBME010000003">
    <property type="protein sequence ID" value="CAB4888194.1"/>
    <property type="molecule type" value="Genomic_DNA"/>
</dbReference>
<evidence type="ECO:0000256" key="3">
    <source>
        <dbReference type="ARBA" id="ARBA00023002"/>
    </source>
</evidence>
<evidence type="ECO:0000313" key="8">
    <source>
        <dbReference type="EMBL" id="CAB4529833.1"/>
    </source>
</evidence>
<keyword evidence="6" id="KW-1133">Transmembrane helix</keyword>
<dbReference type="GO" id="GO:0016491">
    <property type="term" value="F:oxidoreductase activity"/>
    <property type="evidence" value="ECO:0007669"/>
    <property type="project" value="UniProtKB-KW"/>
</dbReference>
<accession>A0A6J6FFW7</accession>
<dbReference type="AlphaFoldDB" id="A0A6J6FFW7"/>
<dbReference type="EMBL" id="CAFBNS010000149">
    <property type="protein sequence ID" value="CAB4964556.1"/>
    <property type="molecule type" value="Genomic_DNA"/>
</dbReference>
<dbReference type="InterPro" id="IPR036249">
    <property type="entry name" value="Thioredoxin-like_sf"/>
</dbReference>
<keyword evidence="4" id="KW-1015">Disulfide bond</keyword>
<dbReference type="Gene3D" id="3.40.30.10">
    <property type="entry name" value="Glutaredoxin"/>
    <property type="match status" value="1"/>
</dbReference>
<sequence>MAQQNSKDGGGLRGLVIGMVVFVVAVGAAFTVISNKSNSQAKTPSVVSKADGYGIVFNPTGSPTIEIWEDFQCPVCAQFESINHSYIESLARGKDVKVVYYPLSFLGPESVLAANAAGCAAEEGKFLEFHRSLYMNQPAENSGAINATWLQLLGAGAGLTSNKYINCVTKGSYYGWVKNVAANGAKNNINSTPTVKVNGKELDRATQYMDSAAFKKAITDAGA</sequence>
<dbReference type="SUPFAM" id="SSF52833">
    <property type="entry name" value="Thioredoxin-like"/>
    <property type="match status" value="1"/>
</dbReference>
<evidence type="ECO:0000256" key="6">
    <source>
        <dbReference type="SAM" id="Phobius"/>
    </source>
</evidence>
<dbReference type="PANTHER" id="PTHR13887">
    <property type="entry name" value="GLUTATHIONE S-TRANSFERASE KAPPA"/>
    <property type="match status" value="1"/>
</dbReference>
<evidence type="ECO:0000313" key="12">
    <source>
        <dbReference type="EMBL" id="CAB4964556.1"/>
    </source>
</evidence>
<evidence type="ECO:0000259" key="7">
    <source>
        <dbReference type="Pfam" id="PF13462"/>
    </source>
</evidence>